<dbReference type="AlphaFoldDB" id="U1I0N3"/>
<feature type="region of interest" description="Disordered" evidence="1">
    <location>
        <begin position="165"/>
        <end position="223"/>
    </location>
</feature>
<feature type="region of interest" description="Disordered" evidence="1">
    <location>
        <begin position="726"/>
        <end position="754"/>
    </location>
</feature>
<accession>U1I0N3</accession>
<dbReference type="Proteomes" id="UP000019373">
    <property type="component" value="Unassembled WGS sequence"/>
</dbReference>
<feature type="compositionally biased region" description="Pro residues" evidence="1">
    <location>
        <begin position="598"/>
        <end position="611"/>
    </location>
</feature>
<feature type="compositionally biased region" description="Basic and acidic residues" evidence="1">
    <location>
        <begin position="178"/>
        <end position="188"/>
    </location>
</feature>
<evidence type="ECO:0000313" key="2">
    <source>
        <dbReference type="EMBL" id="ERF76770.1"/>
    </source>
</evidence>
<evidence type="ECO:0000256" key="1">
    <source>
        <dbReference type="SAM" id="MobiDB-lite"/>
    </source>
</evidence>
<feature type="compositionally biased region" description="Basic and acidic residues" evidence="1">
    <location>
        <begin position="912"/>
        <end position="922"/>
    </location>
</feature>
<feature type="region of interest" description="Disordered" evidence="1">
    <location>
        <begin position="92"/>
        <end position="126"/>
    </location>
</feature>
<organism evidence="2 3">
    <name type="scientific">Endocarpon pusillum (strain Z07020 / HMAS-L-300199)</name>
    <name type="common">Lichen-forming fungus</name>
    <dbReference type="NCBI Taxonomy" id="1263415"/>
    <lineage>
        <taxon>Eukaryota</taxon>
        <taxon>Fungi</taxon>
        <taxon>Dikarya</taxon>
        <taxon>Ascomycota</taxon>
        <taxon>Pezizomycotina</taxon>
        <taxon>Eurotiomycetes</taxon>
        <taxon>Chaetothyriomycetidae</taxon>
        <taxon>Verrucariales</taxon>
        <taxon>Verrucariaceae</taxon>
        <taxon>Endocarpon</taxon>
    </lineage>
</organism>
<reference evidence="3" key="1">
    <citation type="journal article" date="2014" name="BMC Genomics">
        <title>Genome characteristics reveal the impact of lichenization on lichen-forming fungus Endocarpon pusillum Hedwig (Verrucariales, Ascomycota).</title>
        <authorList>
            <person name="Wang Y.-Y."/>
            <person name="Liu B."/>
            <person name="Zhang X.-Y."/>
            <person name="Zhou Q.-M."/>
            <person name="Zhang T."/>
            <person name="Li H."/>
            <person name="Yu Y.-F."/>
            <person name="Zhang X.-L."/>
            <person name="Hao X.-Y."/>
            <person name="Wang M."/>
            <person name="Wang L."/>
            <person name="Wei J.-C."/>
        </authorList>
    </citation>
    <scope>NUCLEOTIDE SEQUENCE [LARGE SCALE GENOMIC DNA]</scope>
    <source>
        <strain evidence="3">Z07020 / HMAS-L-300199</strain>
    </source>
</reference>
<feature type="compositionally biased region" description="Basic and acidic residues" evidence="1">
    <location>
        <begin position="379"/>
        <end position="392"/>
    </location>
</feature>
<feature type="compositionally biased region" description="Low complexity" evidence="1">
    <location>
        <begin position="824"/>
        <end position="834"/>
    </location>
</feature>
<feature type="region of interest" description="Disordered" evidence="1">
    <location>
        <begin position="776"/>
        <end position="922"/>
    </location>
</feature>
<sequence length="953" mass="104507">MSLSSSCDTYFEDPASKIRNAKWRKLGGLFKARNAFLDDPAPSPFYQLQARYVPQPVNNSESSFLPYTTDPAPPAHDAKFLFDQILESDGQLHPQRHVGSPLQPVHGARGRSRNVSNASGGRSAQQNFSHLGLPLLDVKIPHVQMERYSVMFGNVLDKTLGNLVTNPDENADGPRVAHLQEPRAERSETTSITKDNAYLVPEPNTTYPRRATSPTPSKSPSFSLFPQLPQAPEMIVGSLPPREQSPLQRSFTAPARLSPMQENFSPDQMQAPQVDDLKADHEATASPIQSASMFIQEWDSFKRAVHSPSSTCSSIVDDVRLATMSMDTPEGIRDQFEVTNDQELKVSPLKPKHLARDTEDELVTRQHTETHVQTMTRVNVHEDTLTALERPRSITSKSNDASRSLQPSKARIDQIMRGPLPNQHPEPPSDLRNGHKKPNKPQSAVVNEQLLYTGDASPLRDGIGSATHELAILCASARDVPVKEQKAAASSQSPPYIELTPSQMQQLTRTLQQPAHGSGAIFPPGRQHPTVTQRLAQNVPDSHTRQPPQIPVSGTTQPPQFDIGHPQSRPAIANTSHRLHPTYPRPSLNASNQSFPTYKPPPPISRGPNQPPFNQSNTQTRLDARFATTLQTEKDQDNIIDYYLDDNDTKSSSQTPKSPRKLQKRLSDKAKKRLSHSSRPFPYPKSEPKSEPRSESQSSQPSKTAPWSPIPISKYSPSIVPFLNPIVSPPTTSQQSHDHARRYSSTLAEQDPLDPHLLSPAVRAAREKATELIKASSVGAFSQNHTDPPSTLYQPPRPTRAGFSFIVDGPNKAPLSEPSFYSHPDVSSPSLISPSPDPYTTSERSGNNLALQAAGKFSMSKRSPSKGASLSGLSSGTDGIESRSTNHKPPRPIRSASAGTRGTGAGTADIQGHLKPEKGEKVVERQAGLVPTIVEQERGDWQCRSVNLVIESA</sequence>
<feature type="compositionally biased region" description="Polar residues" evidence="1">
    <location>
        <begin position="779"/>
        <end position="793"/>
    </location>
</feature>
<feature type="region of interest" description="Disordered" evidence="1">
    <location>
        <begin position="539"/>
        <end position="617"/>
    </location>
</feature>
<dbReference type="EMBL" id="KE720721">
    <property type="protein sequence ID" value="ERF76770.1"/>
    <property type="molecule type" value="Genomic_DNA"/>
</dbReference>
<evidence type="ECO:0000313" key="3">
    <source>
        <dbReference type="Proteomes" id="UP000019373"/>
    </source>
</evidence>
<feature type="compositionally biased region" description="Polar residues" evidence="1">
    <location>
        <begin position="839"/>
        <end position="850"/>
    </location>
</feature>
<gene>
    <name evidence="2" type="ORF">EPUS_02309</name>
</gene>
<feature type="compositionally biased region" description="Polar residues" evidence="1">
    <location>
        <begin position="393"/>
        <end position="407"/>
    </location>
</feature>
<feature type="region of interest" description="Disordered" evidence="1">
    <location>
        <begin position="644"/>
        <end position="710"/>
    </location>
</feature>
<dbReference type="HOGENOM" id="CLU_309278_0_0_1"/>
<feature type="compositionally biased region" description="Low complexity" evidence="1">
    <location>
        <begin position="212"/>
        <end position="223"/>
    </location>
</feature>
<feature type="region of interest" description="Disordered" evidence="1">
    <location>
        <begin position="378"/>
        <end position="445"/>
    </location>
</feature>
<dbReference type="GeneID" id="19237363"/>
<feature type="compositionally biased region" description="Low complexity" evidence="1">
    <location>
        <begin position="695"/>
        <end position="710"/>
    </location>
</feature>
<protein>
    <submittedName>
        <fullName evidence="2">Uncharacterized protein</fullName>
    </submittedName>
</protein>
<proteinExistence type="predicted"/>
<feature type="compositionally biased region" description="Polar residues" evidence="1">
    <location>
        <begin position="113"/>
        <end position="126"/>
    </location>
</feature>
<keyword evidence="3" id="KW-1185">Reference proteome</keyword>
<dbReference type="eggNOG" id="ENOG502SD0J">
    <property type="taxonomic scope" value="Eukaryota"/>
</dbReference>
<feature type="compositionally biased region" description="Polar residues" evidence="1">
    <location>
        <begin position="539"/>
        <end position="559"/>
    </location>
</feature>
<feature type="compositionally biased region" description="Basic residues" evidence="1">
    <location>
        <begin position="658"/>
        <end position="676"/>
    </location>
</feature>
<feature type="compositionally biased region" description="Low complexity" evidence="1">
    <location>
        <begin position="865"/>
        <end position="876"/>
    </location>
</feature>
<dbReference type="RefSeq" id="XP_007785982.1">
    <property type="nucleotide sequence ID" value="XM_007787792.1"/>
</dbReference>
<dbReference type="OrthoDB" id="5404004at2759"/>
<name>U1I0N3_ENDPU</name>